<name>A0AAV2GQC0_9ROSI</name>
<dbReference type="EMBL" id="OZ034822">
    <property type="protein sequence ID" value="CAL1412033.1"/>
    <property type="molecule type" value="Genomic_DNA"/>
</dbReference>
<protein>
    <recommendedName>
        <fullName evidence="3">PD-(D/E)XK endonuclease-like domain-containing protein</fullName>
    </recommendedName>
</protein>
<dbReference type="AlphaFoldDB" id="A0AAV2GQC0"/>
<organism evidence="1 2">
    <name type="scientific">Linum trigynum</name>
    <dbReference type="NCBI Taxonomy" id="586398"/>
    <lineage>
        <taxon>Eukaryota</taxon>
        <taxon>Viridiplantae</taxon>
        <taxon>Streptophyta</taxon>
        <taxon>Embryophyta</taxon>
        <taxon>Tracheophyta</taxon>
        <taxon>Spermatophyta</taxon>
        <taxon>Magnoliopsida</taxon>
        <taxon>eudicotyledons</taxon>
        <taxon>Gunneridae</taxon>
        <taxon>Pentapetalae</taxon>
        <taxon>rosids</taxon>
        <taxon>fabids</taxon>
        <taxon>Malpighiales</taxon>
        <taxon>Linaceae</taxon>
        <taxon>Linum</taxon>
    </lineage>
</organism>
<evidence type="ECO:0008006" key="3">
    <source>
        <dbReference type="Google" id="ProtNLM"/>
    </source>
</evidence>
<keyword evidence="2" id="KW-1185">Reference proteome</keyword>
<proteinExistence type="predicted"/>
<gene>
    <name evidence="1" type="ORF">LTRI10_LOCUS51352</name>
</gene>
<sequence length="77" mass="8822">MKFFLPQRAKFKNVMKQEETNNPLFEGFGCHYSLKLPEFGGMDANFPSPREDLGSLLHSTLNEFLTFLEGREAVIPI</sequence>
<evidence type="ECO:0000313" key="1">
    <source>
        <dbReference type="EMBL" id="CAL1412033.1"/>
    </source>
</evidence>
<dbReference type="Proteomes" id="UP001497516">
    <property type="component" value="Chromosome 9"/>
</dbReference>
<reference evidence="1 2" key="1">
    <citation type="submission" date="2024-04" db="EMBL/GenBank/DDBJ databases">
        <authorList>
            <person name="Fracassetti M."/>
        </authorList>
    </citation>
    <scope>NUCLEOTIDE SEQUENCE [LARGE SCALE GENOMIC DNA]</scope>
</reference>
<accession>A0AAV2GQC0</accession>
<evidence type="ECO:0000313" key="2">
    <source>
        <dbReference type="Proteomes" id="UP001497516"/>
    </source>
</evidence>